<protein>
    <submittedName>
        <fullName evidence="3">Uncharacterized protein</fullName>
    </submittedName>
</protein>
<feature type="coiled-coil region" evidence="1">
    <location>
        <begin position="71"/>
        <end position="98"/>
    </location>
</feature>
<feature type="chain" id="PRO_5006868304" evidence="2">
    <location>
        <begin position="23"/>
        <end position="117"/>
    </location>
</feature>
<accession>A0A0V0RZA5</accession>
<proteinExistence type="predicted"/>
<keyword evidence="2" id="KW-0732">Signal</keyword>
<sequence>MNYKKPFLVGTLFVLACVRIQYFDNNQSKLTNLSMYLQHVAIDIYNKYHSNTVANLGIVARQLQILDNKSLDCLVQDLRKHENASERHLNQKNRIENNGSKTTIQSSFHLLVLKILK</sequence>
<keyword evidence="4" id="KW-1185">Reference proteome</keyword>
<dbReference type="Proteomes" id="UP000054630">
    <property type="component" value="Unassembled WGS sequence"/>
</dbReference>
<evidence type="ECO:0000313" key="4">
    <source>
        <dbReference type="Proteomes" id="UP000054630"/>
    </source>
</evidence>
<name>A0A0V0RZA5_9BILA</name>
<gene>
    <name evidence="3" type="ORF">T07_555</name>
</gene>
<evidence type="ECO:0000256" key="2">
    <source>
        <dbReference type="SAM" id="SignalP"/>
    </source>
</evidence>
<dbReference type="PROSITE" id="PS51257">
    <property type="entry name" value="PROKAR_LIPOPROTEIN"/>
    <property type="match status" value="1"/>
</dbReference>
<dbReference type="AlphaFoldDB" id="A0A0V0RZA5"/>
<evidence type="ECO:0000313" key="3">
    <source>
        <dbReference type="EMBL" id="KRX19837.1"/>
    </source>
</evidence>
<evidence type="ECO:0000256" key="1">
    <source>
        <dbReference type="SAM" id="Coils"/>
    </source>
</evidence>
<feature type="signal peptide" evidence="2">
    <location>
        <begin position="1"/>
        <end position="22"/>
    </location>
</feature>
<reference evidence="3 4" key="1">
    <citation type="submission" date="2015-01" db="EMBL/GenBank/DDBJ databases">
        <title>Evolution of Trichinella species and genotypes.</title>
        <authorList>
            <person name="Korhonen P.K."/>
            <person name="Edoardo P."/>
            <person name="Giuseppe L.R."/>
            <person name="Gasser R.B."/>
        </authorList>
    </citation>
    <scope>NUCLEOTIDE SEQUENCE [LARGE SCALE GENOMIC DNA]</scope>
    <source>
        <strain evidence="3">ISS37</strain>
    </source>
</reference>
<organism evidence="3 4">
    <name type="scientific">Trichinella nelsoni</name>
    <dbReference type="NCBI Taxonomy" id="6336"/>
    <lineage>
        <taxon>Eukaryota</taxon>
        <taxon>Metazoa</taxon>
        <taxon>Ecdysozoa</taxon>
        <taxon>Nematoda</taxon>
        <taxon>Enoplea</taxon>
        <taxon>Dorylaimia</taxon>
        <taxon>Trichinellida</taxon>
        <taxon>Trichinellidae</taxon>
        <taxon>Trichinella</taxon>
    </lineage>
</organism>
<dbReference type="EMBL" id="JYDL01000055">
    <property type="protein sequence ID" value="KRX19837.1"/>
    <property type="molecule type" value="Genomic_DNA"/>
</dbReference>
<keyword evidence="1" id="KW-0175">Coiled coil</keyword>
<comment type="caution">
    <text evidence="3">The sequence shown here is derived from an EMBL/GenBank/DDBJ whole genome shotgun (WGS) entry which is preliminary data.</text>
</comment>